<name>A0A940PEL9_9ENTE</name>
<comment type="caution">
    <text evidence="1">The sequence shown here is derived from an EMBL/GenBank/DDBJ whole genome shotgun (WGS) entry which is preliminary data.</text>
</comment>
<organism evidence="1 2">
    <name type="scientific">Vagococcus allomyrinae</name>
    <dbReference type="NCBI Taxonomy" id="2794353"/>
    <lineage>
        <taxon>Bacteria</taxon>
        <taxon>Bacillati</taxon>
        <taxon>Bacillota</taxon>
        <taxon>Bacilli</taxon>
        <taxon>Lactobacillales</taxon>
        <taxon>Enterococcaceae</taxon>
        <taxon>Vagococcus</taxon>
    </lineage>
</organism>
<proteinExistence type="predicted"/>
<dbReference type="InterPro" id="IPR036390">
    <property type="entry name" value="WH_DNA-bd_sf"/>
</dbReference>
<sequence>MELTTKELMECFVNPTKSSLILTIQQLGNCTAKELMAHQPEIPQATLYRTLKHLTKIGIITVVSEKKVRAVTEKTYGLNTSFAPDIEKMIAENNGAAYFQLMSSFTLQLLAEFKAYSEQPIIDIRHDGSGFSATPIYVTETELQTLAQEIANVTKPYQTKGTDPDNQQKLHTMALVFTPPKEN</sequence>
<dbReference type="AlphaFoldDB" id="A0A940PEL9"/>
<dbReference type="RefSeq" id="WP_209528984.1">
    <property type="nucleotide sequence ID" value="NZ_JAEEGA010000009.1"/>
</dbReference>
<dbReference type="Gene3D" id="1.10.10.10">
    <property type="entry name" value="Winged helix-like DNA-binding domain superfamily/Winged helix DNA-binding domain"/>
    <property type="match status" value="1"/>
</dbReference>
<reference evidence="1" key="1">
    <citation type="submission" date="2020-12" db="EMBL/GenBank/DDBJ databases">
        <title>Vagococcus allomyrinae sp. nov. and Enterococcus lavae sp. nov., isolated from the larvae of Allomyrina dichotoma.</title>
        <authorList>
            <person name="Lee S.D."/>
        </authorList>
    </citation>
    <scope>NUCLEOTIDE SEQUENCE</scope>
    <source>
        <strain evidence="1">BWB3-3</strain>
    </source>
</reference>
<dbReference type="InterPro" id="IPR036388">
    <property type="entry name" value="WH-like_DNA-bd_sf"/>
</dbReference>
<dbReference type="Gene3D" id="6.10.140.2180">
    <property type="match status" value="1"/>
</dbReference>
<evidence type="ECO:0000313" key="2">
    <source>
        <dbReference type="Proteomes" id="UP000674938"/>
    </source>
</evidence>
<gene>
    <name evidence="1" type="ORF">I6N95_13835</name>
</gene>
<dbReference type="EMBL" id="JAEEGA010000009">
    <property type="protein sequence ID" value="MBP1042096.1"/>
    <property type="molecule type" value="Genomic_DNA"/>
</dbReference>
<keyword evidence="2" id="KW-1185">Reference proteome</keyword>
<dbReference type="SUPFAM" id="SSF46785">
    <property type="entry name" value="Winged helix' DNA-binding domain"/>
    <property type="match status" value="1"/>
</dbReference>
<evidence type="ECO:0000313" key="1">
    <source>
        <dbReference type="EMBL" id="MBP1042096.1"/>
    </source>
</evidence>
<dbReference type="Proteomes" id="UP000674938">
    <property type="component" value="Unassembled WGS sequence"/>
</dbReference>
<protein>
    <submittedName>
        <fullName evidence="1">Uncharacterized protein</fullName>
    </submittedName>
</protein>
<accession>A0A940PEL9</accession>